<evidence type="ECO:0000313" key="2">
    <source>
        <dbReference type="EMBL" id="KAA6414961.1"/>
    </source>
</evidence>
<sequence>MDYPTSNEEAFHARIKAIRDRDKIDGLPGTGIYETFNYTRKASGANEIPLGKIRPLRSSAAEPRQARSTSRQLKLEPPLPFEKSGYRTVIDLTSDDDNTRPTRPTTPRLAFQATAKGAAPSQMDISHMKTSHTLPPPQRTNPGPSIHPPSIPPSPFSHSTTKLSNPQTVRVFAKAAVKLRQSLDVLHSDKRAMSKAWEEDAGMQTPEMMKRLSELNEYYRVVEEGLEGALGWQGWFEGWRGKGLKGGLVGGKCMVEVGVAGMGCWWLVGASCGVLACDYLADFMWLFISQSVRLVDLPCCLMAVDGIADLVESLDGSEWSGAGS</sequence>
<organism evidence="2 3">
    <name type="scientific">Lasallia pustulata</name>
    <dbReference type="NCBI Taxonomy" id="136370"/>
    <lineage>
        <taxon>Eukaryota</taxon>
        <taxon>Fungi</taxon>
        <taxon>Dikarya</taxon>
        <taxon>Ascomycota</taxon>
        <taxon>Pezizomycotina</taxon>
        <taxon>Lecanoromycetes</taxon>
        <taxon>OSLEUM clade</taxon>
        <taxon>Umbilicariomycetidae</taxon>
        <taxon>Umbilicariales</taxon>
        <taxon>Umbilicariaceae</taxon>
        <taxon>Lasallia</taxon>
    </lineage>
</organism>
<reference evidence="2 3" key="1">
    <citation type="submission" date="2019-09" db="EMBL/GenBank/DDBJ databases">
        <title>The hologenome of the rock-dwelling lichen Lasallia pustulata.</title>
        <authorList>
            <person name="Greshake Tzovaras B."/>
            <person name="Segers F."/>
            <person name="Bicker A."/>
            <person name="Dal Grande F."/>
            <person name="Otte J."/>
            <person name="Hankeln T."/>
            <person name="Schmitt I."/>
            <person name="Ebersberger I."/>
        </authorList>
    </citation>
    <scope>NUCLEOTIDE SEQUENCE [LARGE SCALE GENOMIC DNA]</scope>
    <source>
        <strain evidence="2">A1-1</strain>
    </source>
</reference>
<feature type="region of interest" description="Disordered" evidence="1">
    <location>
        <begin position="55"/>
        <end position="81"/>
    </location>
</feature>
<proteinExistence type="predicted"/>
<feature type="compositionally biased region" description="Pro residues" evidence="1">
    <location>
        <begin position="134"/>
        <end position="155"/>
    </location>
</feature>
<evidence type="ECO:0000313" key="3">
    <source>
        <dbReference type="Proteomes" id="UP000324767"/>
    </source>
</evidence>
<protein>
    <submittedName>
        <fullName evidence="2">Uncharacterized protein</fullName>
    </submittedName>
</protein>
<feature type="region of interest" description="Disordered" evidence="1">
    <location>
        <begin position="127"/>
        <end position="162"/>
    </location>
</feature>
<dbReference type="AlphaFoldDB" id="A0A5M8PYX2"/>
<dbReference type="OrthoDB" id="5424433at2759"/>
<name>A0A5M8PYX2_9LECA</name>
<gene>
    <name evidence="2" type="ORF">FRX48_01712</name>
</gene>
<evidence type="ECO:0000256" key="1">
    <source>
        <dbReference type="SAM" id="MobiDB-lite"/>
    </source>
</evidence>
<comment type="caution">
    <text evidence="2">The sequence shown here is derived from an EMBL/GenBank/DDBJ whole genome shotgun (WGS) entry which is preliminary data.</text>
</comment>
<dbReference type="Proteomes" id="UP000324767">
    <property type="component" value="Unassembled WGS sequence"/>
</dbReference>
<dbReference type="EMBL" id="VXIT01000002">
    <property type="protein sequence ID" value="KAA6414961.1"/>
    <property type="molecule type" value="Genomic_DNA"/>
</dbReference>
<accession>A0A5M8PYX2</accession>